<comment type="caution">
    <text evidence="1">The sequence shown here is derived from an EMBL/GenBank/DDBJ whole genome shotgun (WGS) entry which is preliminary data.</text>
</comment>
<name>A0ABM9VIY8_9HYPH</name>
<dbReference type="EMBL" id="FBWH01000036">
    <property type="protein sequence ID" value="CUX46912.1"/>
    <property type="molecule type" value="Genomic_DNA"/>
</dbReference>
<protein>
    <recommendedName>
        <fullName evidence="3">Transposase</fullName>
    </recommendedName>
</protein>
<evidence type="ECO:0008006" key="3">
    <source>
        <dbReference type="Google" id="ProtNLM"/>
    </source>
</evidence>
<accession>A0ABM9VIY8</accession>
<evidence type="ECO:0000313" key="1">
    <source>
        <dbReference type="EMBL" id="CUX46912.1"/>
    </source>
</evidence>
<sequence length="90" mass="10346">MSGLIRDHPQTSQQHKIQILKKSYIILILKGNFGFRLLWTVNDLRTHGLLHRRSVRGAMRQGLRLLLARFLTNCFANEALKSGMLAHVLI</sequence>
<gene>
    <name evidence="1" type="ORF">AGR13a_Lc100164</name>
</gene>
<organism evidence="1 2">
    <name type="scientific">Agrobacterium genomosp. 13 str. CFBP 6927</name>
    <dbReference type="NCBI Taxonomy" id="1183428"/>
    <lineage>
        <taxon>Bacteria</taxon>
        <taxon>Pseudomonadati</taxon>
        <taxon>Pseudomonadota</taxon>
        <taxon>Alphaproteobacteria</taxon>
        <taxon>Hyphomicrobiales</taxon>
        <taxon>Rhizobiaceae</taxon>
        <taxon>Rhizobium/Agrobacterium group</taxon>
        <taxon>Agrobacterium</taxon>
        <taxon>Agrobacterium tumefaciens complex</taxon>
    </lineage>
</organism>
<proteinExistence type="predicted"/>
<reference evidence="1 2" key="1">
    <citation type="submission" date="2016-01" db="EMBL/GenBank/DDBJ databases">
        <authorList>
            <person name="Regsiter A."/>
            <person name="william w."/>
        </authorList>
    </citation>
    <scope>NUCLEOTIDE SEQUENCE [LARGE SCALE GENOMIC DNA]</scope>
    <source>
        <strain evidence="1 2">CFBP 6927</strain>
    </source>
</reference>
<keyword evidence="2" id="KW-1185">Reference proteome</keyword>
<dbReference type="Proteomes" id="UP000191812">
    <property type="component" value="Unassembled WGS sequence"/>
</dbReference>
<evidence type="ECO:0000313" key="2">
    <source>
        <dbReference type="Proteomes" id="UP000191812"/>
    </source>
</evidence>